<evidence type="ECO:0000313" key="3">
    <source>
        <dbReference type="EMBL" id="EFA75971.1"/>
    </source>
</evidence>
<dbReference type="PANTHER" id="PTHR13323">
    <property type="entry name" value="LATE ENDOSOMAL/LYSOSOMAL MP1 INTERACTING PROTEIN"/>
    <property type="match status" value="1"/>
</dbReference>
<proteinExistence type="inferred from homology"/>
<dbReference type="GO" id="GO:0032008">
    <property type="term" value="P:positive regulation of TOR signaling"/>
    <property type="evidence" value="ECO:0007669"/>
    <property type="project" value="InterPro"/>
</dbReference>
<dbReference type="AlphaFoldDB" id="D3BRD9"/>
<sequence length="302" mass="34436">MLRSKVIPQVLQQAITSNDVKAVLLMKDDGSLISCAEAPNCDHNISKIVSAISSSIFTTYQRDDDLQFQLIDCEDGRFMVTRVAKLLLCIYSDASTEFGLLKLKAEKLREYLEEPLSQVEHVDGFRAAGVLLYCLTDNNKVKLLLALKNRIQEGNTESSLGYLPFGGKREKNECGSDTASREFNEETALIFNERIEEIKSKLKEPIPFNTGYFLYPLEINYNAELPQLYESARETLKNNESKMFKHVKKIERIEWIDLDDIDKKNLASLFKKMIGEIKRVLTDKIQTGVRNPIDIIGNKQQN</sequence>
<dbReference type="InterPro" id="IPR004942">
    <property type="entry name" value="Roadblock/LAMTOR2_dom"/>
</dbReference>
<name>D3BRD9_HETP5</name>
<feature type="domain" description="Roadblock/LAMTOR2" evidence="2">
    <location>
        <begin position="7"/>
        <end position="92"/>
    </location>
</feature>
<dbReference type="SMART" id="SM00960">
    <property type="entry name" value="Robl_LC7"/>
    <property type="match status" value="1"/>
</dbReference>
<dbReference type="Proteomes" id="UP000001396">
    <property type="component" value="Unassembled WGS sequence"/>
</dbReference>
<dbReference type="Pfam" id="PF03259">
    <property type="entry name" value="Robl_LC7"/>
    <property type="match status" value="1"/>
</dbReference>
<gene>
    <name evidence="3" type="primary">mapbpip</name>
    <name evidence="3" type="ORF">PPL_10547</name>
</gene>
<dbReference type="CDD" id="cd02883">
    <property type="entry name" value="NUDIX_Hydrolase"/>
    <property type="match status" value="1"/>
</dbReference>
<dbReference type="GO" id="GO:0005737">
    <property type="term" value="C:cytoplasm"/>
    <property type="evidence" value="ECO:0007669"/>
    <property type="project" value="UniProtKB-ARBA"/>
</dbReference>
<organism evidence="3 4">
    <name type="scientific">Heterostelium pallidum (strain ATCC 26659 / Pp 5 / PN500)</name>
    <name type="common">Cellular slime mold</name>
    <name type="synonym">Polysphondylium pallidum</name>
    <dbReference type="NCBI Taxonomy" id="670386"/>
    <lineage>
        <taxon>Eukaryota</taxon>
        <taxon>Amoebozoa</taxon>
        <taxon>Evosea</taxon>
        <taxon>Eumycetozoa</taxon>
        <taxon>Dictyostelia</taxon>
        <taxon>Acytosteliales</taxon>
        <taxon>Acytosteliaceae</taxon>
        <taxon>Heterostelium</taxon>
    </lineage>
</organism>
<dbReference type="Gene3D" id="3.30.450.30">
    <property type="entry name" value="Dynein light chain 2a, cytoplasmic"/>
    <property type="match status" value="1"/>
</dbReference>
<protein>
    <submittedName>
        <fullName evidence="3">Putative mitogen-activated protein binding protein interacting protein</fullName>
    </submittedName>
</protein>
<reference evidence="3 4" key="1">
    <citation type="journal article" date="2011" name="Genome Res.">
        <title>Phylogeny-wide analysis of social amoeba genomes highlights ancient origins for complex intercellular communication.</title>
        <authorList>
            <person name="Heidel A.J."/>
            <person name="Lawal H.M."/>
            <person name="Felder M."/>
            <person name="Schilde C."/>
            <person name="Helps N.R."/>
            <person name="Tunggal B."/>
            <person name="Rivero F."/>
            <person name="John U."/>
            <person name="Schleicher M."/>
            <person name="Eichinger L."/>
            <person name="Platzer M."/>
            <person name="Noegel A.A."/>
            <person name="Schaap P."/>
            <person name="Gloeckner G."/>
        </authorList>
    </citation>
    <scope>NUCLEOTIDE SEQUENCE [LARGE SCALE GENOMIC DNA]</scope>
    <source>
        <strain evidence="4">ATCC 26659 / Pp 5 / PN500</strain>
    </source>
</reference>
<evidence type="ECO:0000259" key="2">
    <source>
        <dbReference type="SMART" id="SM00960"/>
    </source>
</evidence>
<dbReference type="EMBL" id="ADBJ01000050">
    <property type="protein sequence ID" value="EFA75971.1"/>
    <property type="molecule type" value="Genomic_DNA"/>
</dbReference>
<dbReference type="SUPFAM" id="SSF55811">
    <property type="entry name" value="Nudix"/>
    <property type="match status" value="1"/>
</dbReference>
<dbReference type="RefSeq" id="XP_020428105.1">
    <property type="nucleotide sequence ID" value="XM_020581318.1"/>
</dbReference>
<accession>D3BRD9</accession>
<comment type="similarity">
    <text evidence="1">Belongs to the GAMAD family.</text>
</comment>
<dbReference type="SUPFAM" id="SSF103196">
    <property type="entry name" value="Roadblock/LC7 domain"/>
    <property type="match status" value="1"/>
</dbReference>
<dbReference type="InParanoid" id="D3BRD9"/>
<evidence type="ECO:0000256" key="1">
    <source>
        <dbReference type="ARBA" id="ARBA00007191"/>
    </source>
</evidence>
<dbReference type="InterPro" id="IPR037587">
    <property type="entry name" value="LAMTOR2-like"/>
</dbReference>
<dbReference type="GeneID" id="31366016"/>
<evidence type="ECO:0000313" key="4">
    <source>
        <dbReference type="Proteomes" id="UP000001396"/>
    </source>
</evidence>
<dbReference type="STRING" id="670386.D3BRD9"/>
<dbReference type="GO" id="GO:0060090">
    <property type="term" value="F:molecular adaptor activity"/>
    <property type="evidence" value="ECO:0007669"/>
    <property type="project" value="InterPro"/>
</dbReference>
<dbReference type="GO" id="GO:0005085">
    <property type="term" value="F:guanyl-nucleotide exchange factor activity"/>
    <property type="evidence" value="ECO:0007669"/>
    <property type="project" value="InterPro"/>
</dbReference>
<dbReference type="InterPro" id="IPR015797">
    <property type="entry name" value="NUDIX_hydrolase-like_dom_sf"/>
</dbReference>
<dbReference type="FunFam" id="3.30.450.30:FF:000004">
    <property type="entry name" value="ragulator complex protein LAMTOR2"/>
    <property type="match status" value="1"/>
</dbReference>
<dbReference type="Gene3D" id="3.90.79.10">
    <property type="entry name" value="Nucleoside Triphosphate Pyrophosphohydrolase"/>
    <property type="match status" value="1"/>
</dbReference>
<comment type="caution">
    <text evidence="3">The sequence shown here is derived from an EMBL/GenBank/DDBJ whole genome shotgun (WGS) entry which is preliminary data.</text>
</comment>
<keyword evidence="4" id="KW-1185">Reference proteome</keyword>